<dbReference type="Proteomes" id="UP000094969">
    <property type="component" value="Chromosome"/>
</dbReference>
<dbReference type="EMBL" id="CP017147">
    <property type="protein sequence ID" value="AOO80875.1"/>
    <property type="molecule type" value="Genomic_DNA"/>
</dbReference>
<evidence type="ECO:0000313" key="3">
    <source>
        <dbReference type="Proteomes" id="UP000094969"/>
    </source>
</evidence>
<name>A0A1D7U0H6_9HYPH</name>
<dbReference type="SUPFAM" id="SSF47598">
    <property type="entry name" value="Ribbon-helix-helix"/>
    <property type="match status" value="1"/>
</dbReference>
<feature type="domain" description="Ribbon-helix-helix protein CopG" evidence="1">
    <location>
        <begin position="9"/>
        <end position="48"/>
    </location>
</feature>
<dbReference type="OrthoDB" id="8297311at2"/>
<dbReference type="GO" id="GO:0006355">
    <property type="term" value="P:regulation of DNA-templated transcription"/>
    <property type="evidence" value="ECO:0007669"/>
    <property type="project" value="InterPro"/>
</dbReference>
<dbReference type="KEGG" id="bvv:BHK69_10750"/>
<dbReference type="RefSeq" id="WP_069690093.1">
    <property type="nucleotide sequence ID" value="NZ_CP017147.1"/>
</dbReference>
<dbReference type="InterPro" id="IPR002145">
    <property type="entry name" value="CopG"/>
</dbReference>
<reference evidence="2 3" key="1">
    <citation type="journal article" date="2015" name="Antonie Van Leeuwenhoek">
        <title>Bosea vaviloviae sp. nov., a new species of slow-growing rhizobia isolated from nodules of the relict species Vavilovia formosa (Stev.) Fed.</title>
        <authorList>
            <person name="Safronova V.I."/>
            <person name="Kuznetsova I.G."/>
            <person name="Sazanova A.L."/>
            <person name="Kimeklis A.K."/>
            <person name="Belimov A.A."/>
            <person name="Andronov E.E."/>
            <person name="Pinaev A.G."/>
            <person name="Chizhevskaya E.P."/>
            <person name="Pukhaev A.R."/>
            <person name="Popov K.P."/>
            <person name="Willems A."/>
            <person name="Tikhonovich I.A."/>
        </authorList>
    </citation>
    <scope>NUCLEOTIDE SEQUENCE [LARGE SCALE GENOMIC DNA]</scope>
    <source>
        <strain evidence="2 3">Vaf18</strain>
    </source>
</reference>
<dbReference type="AlphaFoldDB" id="A0A1D7U0H6"/>
<organism evidence="2 3">
    <name type="scientific">Bosea vaviloviae</name>
    <dbReference type="NCBI Taxonomy" id="1526658"/>
    <lineage>
        <taxon>Bacteria</taxon>
        <taxon>Pseudomonadati</taxon>
        <taxon>Pseudomonadota</taxon>
        <taxon>Alphaproteobacteria</taxon>
        <taxon>Hyphomicrobiales</taxon>
        <taxon>Boseaceae</taxon>
        <taxon>Bosea</taxon>
    </lineage>
</organism>
<evidence type="ECO:0000313" key="2">
    <source>
        <dbReference type="EMBL" id="AOO80875.1"/>
    </source>
</evidence>
<sequence>MSTPELSEPISLRLPASVLADIEKIAAASERTRSWIMVRALRRYLATEGAEILDAIEGRAQITGGQGHDIDDVIGEIERIIRPGKAA</sequence>
<dbReference type="Pfam" id="PF01402">
    <property type="entry name" value="RHH_1"/>
    <property type="match status" value="1"/>
</dbReference>
<dbReference type="CDD" id="cd22233">
    <property type="entry name" value="RHH_CopAso-like"/>
    <property type="match status" value="1"/>
</dbReference>
<accession>A0A1D7U0H6</accession>
<protein>
    <submittedName>
        <fullName evidence="2">CopG family transcriptional regulator</fullName>
    </submittedName>
</protein>
<dbReference type="InterPro" id="IPR010985">
    <property type="entry name" value="Ribbon_hlx_hlx"/>
</dbReference>
<keyword evidence="3" id="KW-1185">Reference proteome</keyword>
<dbReference type="STRING" id="1526658.BHK69_10750"/>
<proteinExistence type="predicted"/>
<evidence type="ECO:0000259" key="1">
    <source>
        <dbReference type="Pfam" id="PF01402"/>
    </source>
</evidence>
<gene>
    <name evidence="2" type="ORF">BHK69_10750</name>
</gene>